<dbReference type="OrthoDB" id="9779263at2"/>
<dbReference type="CDD" id="cd04182">
    <property type="entry name" value="GT_2_like_f"/>
    <property type="match status" value="1"/>
</dbReference>
<dbReference type="SUPFAM" id="SSF53448">
    <property type="entry name" value="Nucleotide-diphospho-sugar transferases"/>
    <property type="match status" value="1"/>
</dbReference>
<accession>R7ZR17</accession>
<reference evidence="2 3" key="1">
    <citation type="submission" date="2013-02" db="EMBL/GenBank/DDBJ databases">
        <title>A novel strain isolated from Lonar lake, Maharashtra, India.</title>
        <authorList>
            <person name="Singh A."/>
        </authorList>
    </citation>
    <scope>NUCLEOTIDE SEQUENCE [LARGE SCALE GENOMIC DNA]</scope>
    <source>
        <strain evidence="2 3">AK24</strain>
    </source>
</reference>
<dbReference type="InterPro" id="IPR025877">
    <property type="entry name" value="MobA-like_NTP_Trfase"/>
</dbReference>
<keyword evidence="2" id="KW-0808">Transferase</keyword>
<sequence length="217" mass="23582">MNADPPSIRTGLVILAAGSSSRLGRPKQLLGTGDSHLLGKLMQEAAQVPFHKKVLVLGAFSETLQKNISPSSFSLVTNDRWREGMGSSVGVGMACLLEKTTLDQVIVSVCDQPFLDAEQLTALLQCGLETDKGIVASTYGESFGVPVLFKKQYFPHLLALTGKGGAKQLIHKFNEDVTHVRFPLGHIDIDTEADYQAFLANDRPYFLEKSSSHKPPD</sequence>
<feature type="domain" description="MobA-like NTP transferase" evidence="1">
    <location>
        <begin position="13"/>
        <end position="172"/>
    </location>
</feature>
<dbReference type="AlphaFoldDB" id="R7ZR17"/>
<protein>
    <submittedName>
        <fullName evidence="2">CTP:molybdopterin cytidylyltransferase</fullName>
    </submittedName>
</protein>
<dbReference type="PANTHER" id="PTHR43777:SF1">
    <property type="entry name" value="MOLYBDENUM COFACTOR CYTIDYLYLTRANSFERASE"/>
    <property type="match status" value="1"/>
</dbReference>
<keyword evidence="2" id="KW-0548">Nucleotidyltransferase</keyword>
<evidence type="ECO:0000313" key="2">
    <source>
        <dbReference type="EMBL" id="EON76459.1"/>
    </source>
</evidence>
<dbReference type="Proteomes" id="UP000013909">
    <property type="component" value="Unassembled WGS sequence"/>
</dbReference>
<name>R7ZR17_9BACT</name>
<comment type="caution">
    <text evidence="2">The sequence shown here is derived from an EMBL/GenBank/DDBJ whole genome shotgun (WGS) entry which is preliminary data.</text>
</comment>
<dbReference type="EMBL" id="AQHR01000085">
    <property type="protein sequence ID" value="EON76459.1"/>
    <property type="molecule type" value="Genomic_DNA"/>
</dbReference>
<gene>
    <name evidence="2" type="ORF">ADIS_2909</name>
</gene>
<evidence type="ECO:0000259" key="1">
    <source>
        <dbReference type="Pfam" id="PF12804"/>
    </source>
</evidence>
<proteinExistence type="predicted"/>
<evidence type="ECO:0000313" key="3">
    <source>
        <dbReference type="Proteomes" id="UP000013909"/>
    </source>
</evidence>
<dbReference type="InterPro" id="IPR029044">
    <property type="entry name" value="Nucleotide-diphossugar_trans"/>
</dbReference>
<dbReference type="PATRIC" id="fig|1288963.3.peg.2898"/>
<dbReference type="Gene3D" id="3.90.550.10">
    <property type="entry name" value="Spore Coat Polysaccharide Biosynthesis Protein SpsA, Chain A"/>
    <property type="match status" value="1"/>
</dbReference>
<dbReference type="PANTHER" id="PTHR43777">
    <property type="entry name" value="MOLYBDENUM COFACTOR CYTIDYLYLTRANSFERASE"/>
    <property type="match status" value="1"/>
</dbReference>
<dbReference type="STRING" id="1232681.ADIS_2909"/>
<dbReference type="GO" id="GO:0016779">
    <property type="term" value="F:nucleotidyltransferase activity"/>
    <property type="evidence" value="ECO:0007669"/>
    <property type="project" value="UniProtKB-KW"/>
</dbReference>
<organism evidence="2 3">
    <name type="scientific">Lunatimonas lonarensis</name>
    <dbReference type="NCBI Taxonomy" id="1232681"/>
    <lineage>
        <taxon>Bacteria</taxon>
        <taxon>Pseudomonadati</taxon>
        <taxon>Bacteroidota</taxon>
        <taxon>Cytophagia</taxon>
        <taxon>Cytophagales</taxon>
        <taxon>Cyclobacteriaceae</taxon>
    </lineage>
</organism>
<dbReference type="RefSeq" id="WP_010855043.1">
    <property type="nucleotide sequence ID" value="NZ_AQHR01000085.1"/>
</dbReference>
<dbReference type="Pfam" id="PF12804">
    <property type="entry name" value="NTP_transf_3"/>
    <property type="match status" value="1"/>
</dbReference>
<keyword evidence="3" id="KW-1185">Reference proteome</keyword>